<dbReference type="PANTHER" id="PTHR22734">
    <property type="entry name" value="U3 SMALL NUCLEOLAR RIBONUCLEOPROTEIN PROTEIN IMP4"/>
    <property type="match status" value="1"/>
</dbReference>
<dbReference type="GO" id="GO:0004519">
    <property type="term" value="F:endonuclease activity"/>
    <property type="evidence" value="ECO:0007669"/>
    <property type="project" value="UniProtKB-KW"/>
</dbReference>
<dbReference type="InterPro" id="IPR011604">
    <property type="entry name" value="PDDEXK-like_dom_sf"/>
</dbReference>
<keyword evidence="3" id="KW-1185">Reference proteome</keyword>
<dbReference type="PANTHER" id="PTHR22734:SF2">
    <property type="entry name" value="U3 SMALL NUCLEOLAR RIBONUCLEOPROTEIN PROTEIN IMP4"/>
    <property type="match status" value="1"/>
</dbReference>
<dbReference type="Proteomes" id="UP001214638">
    <property type="component" value="Unassembled WGS sequence"/>
</dbReference>
<dbReference type="GO" id="GO:0034457">
    <property type="term" value="C:Mpp10 complex"/>
    <property type="evidence" value="ECO:0007669"/>
    <property type="project" value="UniProtKB-ARBA"/>
</dbReference>
<proteinExistence type="predicted"/>
<dbReference type="RefSeq" id="XP_067803876.1">
    <property type="nucleotide sequence ID" value="XM_067945085.1"/>
</dbReference>
<dbReference type="PROSITE" id="PS50833">
    <property type="entry name" value="BRIX"/>
    <property type="match status" value="1"/>
</dbReference>
<dbReference type="Pfam" id="PF09810">
    <property type="entry name" value="Exo5"/>
    <property type="match status" value="2"/>
</dbReference>
<dbReference type="EMBL" id="JALLKP010000001">
    <property type="protein sequence ID" value="KAK2197034.1"/>
    <property type="molecule type" value="Genomic_DNA"/>
</dbReference>
<dbReference type="GO" id="GO:0005654">
    <property type="term" value="C:nucleoplasm"/>
    <property type="evidence" value="ECO:0007669"/>
    <property type="project" value="UniProtKB-ARBA"/>
</dbReference>
<dbReference type="InterPro" id="IPR019190">
    <property type="entry name" value="EXOV"/>
</dbReference>
<dbReference type="GO" id="GO:0032040">
    <property type="term" value="C:small-subunit processome"/>
    <property type="evidence" value="ECO:0007669"/>
    <property type="project" value="TreeGrafter"/>
</dbReference>
<evidence type="ECO:0000313" key="3">
    <source>
        <dbReference type="Proteomes" id="UP001214638"/>
    </source>
</evidence>
<keyword evidence="2" id="KW-0378">Hydrolase</keyword>
<comment type="caution">
    <text evidence="2">The sequence shown here is derived from an EMBL/GenBank/DDBJ whole genome shotgun (WGS) entry which is preliminary data.</text>
</comment>
<protein>
    <submittedName>
        <fullName evidence="2">Bifunctional Brix domain/PD-(D-E)XK endonuclease-like domain superfamily/U3 snoRNP protein-Ribosome production factor 1/Exonuclease V</fullName>
    </submittedName>
</protein>
<dbReference type="Gene3D" id="3.40.50.10480">
    <property type="entry name" value="Probable brix-domain ribosomal biogenesis protein"/>
    <property type="match status" value="1"/>
</dbReference>
<evidence type="ECO:0000313" key="2">
    <source>
        <dbReference type="EMBL" id="KAK2197034.1"/>
    </source>
</evidence>
<evidence type="ECO:0000259" key="1">
    <source>
        <dbReference type="PROSITE" id="PS50833"/>
    </source>
</evidence>
<dbReference type="FunFam" id="3.40.50.10480:FF:000001">
    <property type="entry name" value="IMP4, U3 small nucleolar ribonucleoprotein"/>
    <property type="match status" value="1"/>
</dbReference>
<dbReference type="Gene3D" id="3.90.320.10">
    <property type="match status" value="1"/>
</dbReference>
<accession>A0AAD9UPM1</accession>
<dbReference type="Pfam" id="PF04427">
    <property type="entry name" value="Brix"/>
    <property type="match status" value="1"/>
</dbReference>
<dbReference type="GO" id="GO:0045145">
    <property type="term" value="F:single-stranded DNA 5'-3' DNA exonuclease activity"/>
    <property type="evidence" value="ECO:0007669"/>
    <property type="project" value="InterPro"/>
</dbReference>
<dbReference type="FunFam" id="3.90.320.10:FF:000009">
    <property type="entry name" value="Exonuclease V, mitochondrial, putative"/>
    <property type="match status" value="1"/>
</dbReference>
<dbReference type="InterPro" id="IPR044281">
    <property type="entry name" value="IMP4/RPF1"/>
</dbReference>
<dbReference type="SMART" id="SM00879">
    <property type="entry name" value="Brix"/>
    <property type="match status" value="1"/>
</dbReference>
<dbReference type="GO" id="GO:0042134">
    <property type="term" value="F:rRNA primary transcript binding"/>
    <property type="evidence" value="ECO:0007669"/>
    <property type="project" value="InterPro"/>
</dbReference>
<organism evidence="2 3">
    <name type="scientific">Babesia duncani</name>
    <dbReference type="NCBI Taxonomy" id="323732"/>
    <lineage>
        <taxon>Eukaryota</taxon>
        <taxon>Sar</taxon>
        <taxon>Alveolata</taxon>
        <taxon>Apicomplexa</taxon>
        <taxon>Aconoidasida</taxon>
        <taxon>Piroplasmida</taxon>
        <taxon>Babesiidae</taxon>
        <taxon>Babesia</taxon>
    </lineage>
</organism>
<dbReference type="GO" id="GO:0042274">
    <property type="term" value="P:ribosomal small subunit biogenesis"/>
    <property type="evidence" value="ECO:0007669"/>
    <property type="project" value="UniProtKB-ARBA"/>
</dbReference>
<dbReference type="GO" id="GO:0006364">
    <property type="term" value="P:rRNA processing"/>
    <property type="evidence" value="ECO:0007669"/>
    <property type="project" value="InterPro"/>
</dbReference>
<feature type="domain" description="Brix" evidence="1">
    <location>
        <begin position="432"/>
        <end position="613"/>
    </location>
</feature>
<name>A0AAD9UPM1_9APIC</name>
<dbReference type="GeneID" id="94334327"/>
<gene>
    <name evidence="2" type="ORF">BdWA1_000029</name>
</gene>
<keyword evidence="2" id="KW-0540">Nuclease</keyword>
<dbReference type="InterPro" id="IPR007109">
    <property type="entry name" value="Brix"/>
</dbReference>
<dbReference type="KEGG" id="bdw:94334327"/>
<reference evidence="2" key="1">
    <citation type="journal article" date="2023" name="Nat. Microbiol.">
        <title>Babesia duncani multi-omics identifies virulence factors and drug targets.</title>
        <authorList>
            <person name="Singh P."/>
            <person name="Lonardi S."/>
            <person name="Liang Q."/>
            <person name="Vydyam P."/>
            <person name="Khabirova E."/>
            <person name="Fang T."/>
            <person name="Gihaz S."/>
            <person name="Thekkiniath J."/>
            <person name="Munshi M."/>
            <person name="Abel S."/>
            <person name="Ciampossin L."/>
            <person name="Batugedara G."/>
            <person name="Gupta M."/>
            <person name="Lu X.M."/>
            <person name="Lenz T."/>
            <person name="Chakravarty S."/>
            <person name="Cornillot E."/>
            <person name="Hu Y."/>
            <person name="Ma W."/>
            <person name="Gonzalez L.M."/>
            <person name="Sanchez S."/>
            <person name="Estrada K."/>
            <person name="Sanchez-Flores A."/>
            <person name="Montero E."/>
            <person name="Harb O.S."/>
            <person name="Le Roch K.G."/>
            <person name="Mamoun C.B."/>
        </authorList>
    </citation>
    <scope>NUCLEOTIDE SEQUENCE</scope>
    <source>
        <strain evidence="2">WA1</strain>
    </source>
</reference>
<keyword evidence="2" id="KW-0255">Endonuclease</keyword>
<dbReference type="GO" id="GO:0030515">
    <property type="term" value="F:snoRNA binding"/>
    <property type="evidence" value="ECO:0007669"/>
    <property type="project" value="TreeGrafter"/>
</dbReference>
<dbReference type="AlphaFoldDB" id="A0AAD9UPM1"/>
<sequence>MTTSEVDTKKITYVVKKTDTSKDDVTLESQTNVDDHIYDDFMNGLDEDDIEDCIQRSILSQPSPDIKSLPPVMKFNKNYYLSVTDLSSQLWCEKQVEFTLMTGRKRVTEAMEKGTERHEQLELEDHDVVEVVVETNEDRLGIKFLNTINLLEQLFSEGKCREVWVFTNFEDYIISGIIDQLEIVKAPNSKEKMVIISDTKTRSTKTTPSPSQVQGASVQVQSYCIMLQRLRDGTESFEKLYKLYDCDKNAAFVCEELEPEGNLISLEKKFSSLFQRLPPISTVMELSYEFEGEVFKTTKIHLNEPTLLYTIRYLIEYWNGNRDAEAPPFCESWKCKKCDFKDECIISPLLKRSIKIERREYLFNKSQEERQASFTKKARKLKEAIDNNKSIPSELRTKSGLVQGSLDLLDEKAREDHTHIDDEYAFAGIKEPKVMITTSRNPSGRLSQFAKEMRLLIPNSERLNRGSYILKDLVNFCKTKDVSDIILLYEHRGEPNALIVCHLPHGPTAYFQLSQVVLRHDLPEKPPAMSEAYPHLIFHNFTSKLGERLSGILKHLFPPAIPDNVRVLSFVNKGDRIHFRHHIWSGGSKKVQEEDIDDGKQIMLSEILKLNGH</sequence>
<dbReference type="SUPFAM" id="SSF52954">
    <property type="entry name" value="Class II aaRS ABD-related"/>
    <property type="match status" value="1"/>
</dbReference>